<reference evidence="2" key="1">
    <citation type="submission" date="2021-01" db="EMBL/GenBank/DDBJ databases">
        <title>A chromosome-scale assembly of European eel, Anguilla anguilla.</title>
        <authorList>
            <person name="Henkel C."/>
            <person name="Jong-Raadsen S.A."/>
            <person name="Dufour S."/>
            <person name="Weltzien F.-A."/>
            <person name="Palstra A.P."/>
            <person name="Pelster B."/>
            <person name="Spaink H.P."/>
            <person name="Van Den Thillart G.E."/>
            <person name="Jansen H."/>
            <person name="Zahm M."/>
            <person name="Klopp C."/>
            <person name="Cedric C."/>
            <person name="Louis A."/>
            <person name="Berthelot C."/>
            <person name="Parey E."/>
            <person name="Roest Crollius H."/>
            <person name="Montfort J."/>
            <person name="Robinson-Rechavi M."/>
            <person name="Bucao C."/>
            <person name="Bouchez O."/>
            <person name="Gislard M."/>
            <person name="Lluch J."/>
            <person name="Milhes M."/>
            <person name="Lampietro C."/>
            <person name="Lopez Roques C."/>
            <person name="Donnadieu C."/>
            <person name="Braasch I."/>
            <person name="Desvignes T."/>
            <person name="Postlethwait J."/>
            <person name="Bobe J."/>
            <person name="Guiguen Y."/>
            <person name="Dirks R."/>
        </authorList>
    </citation>
    <scope>NUCLEOTIDE SEQUENCE</scope>
    <source>
        <strain evidence="2">Tag_6206</strain>
        <tissue evidence="2">Liver</tissue>
    </source>
</reference>
<evidence type="ECO:0000313" key="3">
    <source>
        <dbReference type="Proteomes" id="UP001044222"/>
    </source>
</evidence>
<evidence type="ECO:0000256" key="1">
    <source>
        <dbReference type="SAM" id="MobiDB-lite"/>
    </source>
</evidence>
<sequence>MKRRGEGPCYQTSAKALSLERFLWSMTEAHLSWRRIHLAGPCCLLGRLALLVRVTAAACGLCPQIFLLASGPPSQTSPERPALDPPLQSPDKSRQPRLRPAFAPFPGETPATHTWPGQCPPSAGQATPLPTSSALLCGRRGSLSSPSSLAPPPYCQPITVSSNHSSPVSEAAPKLPQRHNSLPKKTGPGCHTPTRGHAPPPPPARDPPSRGAAPPPPVMRTPPPPPVRNGHIFRCFVDDFESKYSFHPLEDFPAPEEYRHFTKIYPSKTNRVMRGAPPLPPVGR</sequence>
<dbReference type="EMBL" id="JAFIRN010000017">
    <property type="protein sequence ID" value="KAG5831780.1"/>
    <property type="molecule type" value="Genomic_DNA"/>
</dbReference>
<dbReference type="Proteomes" id="UP001044222">
    <property type="component" value="Chromosome 17"/>
</dbReference>
<dbReference type="AlphaFoldDB" id="A0A9D3RJ03"/>
<accession>A0A9D3RJ03</accession>
<gene>
    <name evidence="2" type="ORF">ANANG_G00282810</name>
</gene>
<keyword evidence="3" id="KW-1185">Reference proteome</keyword>
<comment type="caution">
    <text evidence="2">The sequence shown here is derived from an EMBL/GenBank/DDBJ whole genome shotgun (WGS) entry which is preliminary data.</text>
</comment>
<feature type="region of interest" description="Disordered" evidence="1">
    <location>
        <begin position="73"/>
        <end position="230"/>
    </location>
</feature>
<protein>
    <recommendedName>
        <fullName evidence="4">WAS/WASL interacting protein family member 2</fullName>
    </recommendedName>
</protein>
<proteinExistence type="predicted"/>
<organism evidence="2 3">
    <name type="scientific">Anguilla anguilla</name>
    <name type="common">European freshwater eel</name>
    <name type="synonym">Muraena anguilla</name>
    <dbReference type="NCBI Taxonomy" id="7936"/>
    <lineage>
        <taxon>Eukaryota</taxon>
        <taxon>Metazoa</taxon>
        <taxon>Chordata</taxon>
        <taxon>Craniata</taxon>
        <taxon>Vertebrata</taxon>
        <taxon>Euteleostomi</taxon>
        <taxon>Actinopterygii</taxon>
        <taxon>Neopterygii</taxon>
        <taxon>Teleostei</taxon>
        <taxon>Anguilliformes</taxon>
        <taxon>Anguillidae</taxon>
        <taxon>Anguilla</taxon>
    </lineage>
</organism>
<feature type="compositionally biased region" description="Pro residues" evidence="1">
    <location>
        <begin position="213"/>
        <end position="227"/>
    </location>
</feature>
<evidence type="ECO:0000313" key="2">
    <source>
        <dbReference type="EMBL" id="KAG5831780.1"/>
    </source>
</evidence>
<feature type="compositionally biased region" description="Polar residues" evidence="1">
    <location>
        <begin position="158"/>
        <end position="168"/>
    </location>
</feature>
<evidence type="ECO:0008006" key="4">
    <source>
        <dbReference type="Google" id="ProtNLM"/>
    </source>
</evidence>
<name>A0A9D3RJ03_ANGAN</name>
<feature type="compositionally biased region" description="Low complexity" evidence="1">
    <location>
        <begin position="132"/>
        <end position="148"/>
    </location>
</feature>